<keyword evidence="2" id="KW-0812">Transmembrane</keyword>
<reference evidence="3 4" key="1">
    <citation type="journal article" date="2011" name="Proc. Natl. Acad. Sci. U.S.A.">
        <title>Evolutionary erosion of yeast sex chromosomes by mating-type switching accidents.</title>
        <authorList>
            <person name="Gordon J.L."/>
            <person name="Armisen D."/>
            <person name="Proux-Wera E."/>
            <person name="Oheigeartaigh S.S."/>
            <person name="Byrne K.P."/>
            <person name="Wolfe K.H."/>
        </authorList>
    </citation>
    <scope>NUCLEOTIDE SEQUENCE [LARGE SCALE GENOMIC DNA]</scope>
    <source>
        <strain evidence="4">ATCC 10597 / BCRC 20456 / CBS 421 / NBRC 0211 / NRRL Y-12639</strain>
    </source>
</reference>
<dbReference type="GO" id="GO:0031982">
    <property type="term" value="C:vesicle"/>
    <property type="evidence" value="ECO:0007669"/>
    <property type="project" value="EnsemblFungi"/>
</dbReference>
<dbReference type="eggNOG" id="ENOG502S2K8">
    <property type="taxonomic scope" value="Eukaryota"/>
</dbReference>
<feature type="region of interest" description="Disordered" evidence="1">
    <location>
        <begin position="131"/>
        <end position="232"/>
    </location>
</feature>
<dbReference type="GO" id="GO:0016192">
    <property type="term" value="P:vesicle-mediated transport"/>
    <property type="evidence" value="ECO:0007669"/>
    <property type="project" value="EnsemblFungi"/>
</dbReference>
<dbReference type="KEGG" id="ndi:NDAI_0A06560"/>
<proteinExistence type="predicted"/>
<sequence length="255" mass="29116">MSPIIDYYKREIVNKLVERDTSTDGNNNTGIVDDDPFSSSSWAWGRWILFVIFVVFILILVFCTARVNRRRRVMGQQPIRGTAWLTPPSYRQSERQYNGSQEYVEDFVPEYTETANDQDLGYYDARGEFHPNSKVDYLPPPQLGEETLAESSNSVERPPNAVVRDRPDTDLDFRRPTTSTFVRPNHPPPNTANSSPGGDEETEMSDFRRPDYPPNQMNTHISNTSASTDDTDFAGSSIEIQDVIAEPKKVLHRDF</sequence>
<feature type="transmembrane region" description="Helical" evidence="2">
    <location>
        <begin position="44"/>
        <end position="65"/>
    </location>
</feature>
<evidence type="ECO:0000313" key="3">
    <source>
        <dbReference type="EMBL" id="CCD22810.1"/>
    </source>
</evidence>
<dbReference type="Proteomes" id="UP000000689">
    <property type="component" value="Chromosome 1"/>
</dbReference>
<dbReference type="OrthoDB" id="4088875at2759"/>
<feature type="compositionally biased region" description="Basic and acidic residues" evidence="1">
    <location>
        <begin position="163"/>
        <end position="175"/>
    </location>
</feature>
<keyword evidence="4" id="KW-1185">Reference proteome</keyword>
<gene>
    <name evidence="3" type="primary">NDAI0A06560</name>
    <name evidence="3" type="ordered locus">NDAI_0A06560</name>
</gene>
<organism evidence="3 4">
    <name type="scientific">Naumovozyma dairenensis (strain ATCC 10597 / BCRC 20456 / CBS 421 / NBRC 0211 / NRRL Y-12639)</name>
    <name type="common">Saccharomyces dairenensis</name>
    <dbReference type="NCBI Taxonomy" id="1071378"/>
    <lineage>
        <taxon>Eukaryota</taxon>
        <taxon>Fungi</taxon>
        <taxon>Dikarya</taxon>
        <taxon>Ascomycota</taxon>
        <taxon>Saccharomycotina</taxon>
        <taxon>Saccharomycetes</taxon>
        <taxon>Saccharomycetales</taxon>
        <taxon>Saccharomycetaceae</taxon>
        <taxon>Naumovozyma</taxon>
    </lineage>
</organism>
<dbReference type="OMA" id="QMNTHIS"/>
<dbReference type="PANTHER" id="PTHR28187">
    <property type="entry name" value="PROTEIN RCR1-RELATED"/>
    <property type="match status" value="1"/>
</dbReference>
<evidence type="ECO:0000313" key="4">
    <source>
        <dbReference type="Proteomes" id="UP000000689"/>
    </source>
</evidence>
<protein>
    <submittedName>
        <fullName evidence="3">Uncharacterized protein</fullName>
    </submittedName>
</protein>
<name>G0W4S2_NAUDC</name>
<dbReference type="InterPro" id="IPR020999">
    <property type="entry name" value="Chitin_synth_reg_RCR"/>
</dbReference>
<dbReference type="GO" id="GO:0072665">
    <property type="term" value="P:protein localization to vacuole"/>
    <property type="evidence" value="ECO:0007669"/>
    <property type="project" value="EnsemblFungi"/>
</dbReference>
<keyword evidence="2" id="KW-1133">Transmembrane helix</keyword>
<feature type="compositionally biased region" description="Polar residues" evidence="1">
    <location>
        <begin position="215"/>
        <end position="228"/>
    </location>
</feature>
<evidence type="ECO:0000256" key="2">
    <source>
        <dbReference type="SAM" id="Phobius"/>
    </source>
</evidence>
<dbReference type="RefSeq" id="XP_003668053.1">
    <property type="nucleotide sequence ID" value="XM_003668005.1"/>
</dbReference>
<evidence type="ECO:0000256" key="1">
    <source>
        <dbReference type="SAM" id="MobiDB-lite"/>
    </source>
</evidence>
<dbReference type="EMBL" id="HE580267">
    <property type="protein sequence ID" value="CCD22810.1"/>
    <property type="molecule type" value="Genomic_DNA"/>
</dbReference>
<dbReference type="HOGENOM" id="CLU_078289_2_0_1"/>
<dbReference type="GO" id="GO:0000324">
    <property type="term" value="C:fungal-type vacuole"/>
    <property type="evidence" value="ECO:0007669"/>
    <property type="project" value="EnsemblFungi"/>
</dbReference>
<dbReference type="GO" id="GO:0030674">
    <property type="term" value="F:protein-macromolecule adaptor activity"/>
    <property type="evidence" value="ECO:0007669"/>
    <property type="project" value="EnsemblFungi"/>
</dbReference>
<dbReference type="AlphaFoldDB" id="G0W4S2"/>
<keyword evidence="2" id="KW-0472">Membrane</keyword>
<accession>G0W4S2</accession>
<dbReference type="Pfam" id="PF12273">
    <property type="entry name" value="RCR"/>
    <property type="match status" value="1"/>
</dbReference>
<dbReference type="GeneID" id="11493412"/>
<dbReference type="PANTHER" id="PTHR28187:SF1">
    <property type="entry name" value="PROTEIN RCR1-RELATED"/>
    <property type="match status" value="1"/>
</dbReference>